<evidence type="ECO:0000313" key="4">
    <source>
        <dbReference type="Proteomes" id="UP000244168"/>
    </source>
</evidence>
<dbReference type="Pfam" id="PF08327">
    <property type="entry name" value="AHSA1"/>
    <property type="match status" value="1"/>
</dbReference>
<comment type="caution">
    <text evidence="3">The sequence shown here is derived from an EMBL/GenBank/DDBJ whole genome shotgun (WGS) entry which is preliminary data.</text>
</comment>
<dbReference type="InterPro" id="IPR013538">
    <property type="entry name" value="ASHA1/2-like_C"/>
</dbReference>
<dbReference type="AlphaFoldDB" id="A0A2T5JG30"/>
<dbReference type="Gene3D" id="3.30.530.20">
    <property type="match status" value="1"/>
</dbReference>
<dbReference type="CDD" id="cd07814">
    <property type="entry name" value="SRPBCC_CalC_Aha1-like"/>
    <property type="match status" value="1"/>
</dbReference>
<evidence type="ECO:0000313" key="3">
    <source>
        <dbReference type="EMBL" id="PTR01387.1"/>
    </source>
</evidence>
<dbReference type="OrthoDB" id="287565at2"/>
<accession>A0A2T5JG30</accession>
<evidence type="ECO:0000259" key="2">
    <source>
        <dbReference type="Pfam" id="PF08327"/>
    </source>
</evidence>
<dbReference type="InterPro" id="IPR023393">
    <property type="entry name" value="START-like_dom_sf"/>
</dbReference>
<proteinExistence type="inferred from homology"/>
<feature type="domain" description="Activator of Hsp90 ATPase homologue 1/2-like C-terminal" evidence="2">
    <location>
        <begin position="53"/>
        <end position="136"/>
    </location>
</feature>
<evidence type="ECO:0000256" key="1">
    <source>
        <dbReference type="ARBA" id="ARBA00006817"/>
    </source>
</evidence>
<dbReference type="EMBL" id="QAOQ01000001">
    <property type="protein sequence ID" value="PTR01387.1"/>
    <property type="molecule type" value="Genomic_DNA"/>
</dbReference>
<dbReference type="Proteomes" id="UP000244168">
    <property type="component" value="Unassembled WGS sequence"/>
</dbReference>
<dbReference type="SUPFAM" id="SSF55961">
    <property type="entry name" value="Bet v1-like"/>
    <property type="match status" value="1"/>
</dbReference>
<keyword evidence="4" id="KW-1185">Reference proteome</keyword>
<sequence length="153" mass="17406">MNNQDLQFSNTFNKPAQEVFNAVNNVRGWWGEGIEGGTDQLNDEFIYRHGDIHYSKHKLVEVVPYKKVVWLITDSQLTFTKDQSEWTGTTISFEITENGDQTQLTFTHHGLTPQVECFEACSGAWGYYMQSLASLINTGQGKPDKKELQTAHT</sequence>
<protein>
    <submittedName>
        <fullName evidence="3">Activator of Hsp90 ATPase-like protein</fullName>
    </submittedName>
</protein>
<gene>
    <name evidence="3" type="ORF">C8P68_101621</name>
</gene>
<reference evidence="3 4" key="1">
    <citation type="submission" date="2018-04" db="EMBL/GenBank/DDBJ databases">
        <title>Genomic Encyclopedia of Archaeal and Bacterial Type Strains, Phase II (KMG-II): from individual species to whole genera.</title>
        <authorList>
            <person name="Goeker M."/>
        </authorList>
    </citation>
    <scope>NUCLEOTIDE SEQUENCE [LARGE SCALE GENOMIC DNA]</scope>
    <source>
        <strain evidence="3 4">DSM 26809</strain>
    </source>
</reference>
<name>A0A2T5JG30_9SPHI</name>
<dbReference type="RefSeq" id="WP_107826779.1">
    <property type="nucleotide sequence ID" value="NZ_CP160205.1"/>
</dbReference>
<organism evidence="3 4">
    <name type="scientific">Mucilaginibacter yixingensis</name>
    <dbReference type="NCBI Taxonomy" id="1295612"/>
    <lineage>
        <taxon>Bacteria</taxon>
        <taxon>Pseudomonadati</taxon>
        <taxon>Bacteroidota</taxon>
        <taxon>Sphingobacteriia</taxon>
        <taxon>Sphingobacteriales</taxon>
        <taxon>Sphingobacteriaceae</taxon>
        <taxon>Mucilaginibacter</taxon>
    </lineage>
</organism>
<comment type="similarity">
    <text evidence="1">Belongs to the AHA1 family.</text>
</comment>